<reference evidence="2" key="1">
    <citation type="submission" date="2023-10" db="EMBL/GenBank/DDBJ databases">
        <title>Genome assembly of Pristionchus species.</title>
        <authorList>
            <person name="Yoshida K."/>
            <person name="Sommer R.J."/>
        </authorList>
    </citation>
    <scope>NUCLEOTIDE SEQUENCE</scope>
    <source>
        <strain evidence="2">RS0144</strain>
    </source>
</reference>
<evidence type="ECO:0000256" key="1">
    <source>
        <dbReference type="SAM" id="MobiDB-lite"/>
    </source>
</evidence>
<dbReference type="Proteomes" id="UP001432027">
    <property type="component" value="Unassembled WGS sequence"/>
</dbReference>
<organism evidence="2 3">
    <name type="scientific">Pristionchus entomophagus</name>
    <dbReference type="NCBI Taxonomy" id="358040"/>
    <lineage>
        <taxon>Eukaryota</taxon>
        <taxon>Metazoa</taxon>
        <taxon>Ecdysozoa</taxon>
        <taxon>Nematoda</taxon>
        <taxon>Chromadorea</taxon>
        <taxon>Rhabditida</taxon>
        <taxon>Rhabditina</taxon>
        <taxon>Diplogasteromorpha</taxon>
        <taxon>Diplogasteroidea</taxon>
        <taxon>Neodiplogasteridae</taxon>
        <taxon>Pristionchus</taxon>
    </lineage>
</organism>
<evidence type="ECO:0000313" key="3">
    <source>
        <dbReference type="Proteomes" id="UP001432027"/>
    </source>
</evidence>
<proteinExistence type="predicted"/>
<dbReference type="AlphaFoldDB" id="A0AAV5U7V0"/>
<accession>A0AAV5U7V0</accession>
<feature type="compositionally biased region" description="Polar residues" evidence="1">
    <location>
        <begin position="26"/>
        <end position="45"/>
    </location>
</feature>
<feature type="compositionally biased region" description="Basic and acidic residues" evidence="1">
    <location>
        <begin position="46"/>
        <end position="63"/>
    </location>
</feature>
<name>A0AAV5U7V0_9BILA</name>
<evidence type="ECO:0000313" key="2">
    <source>
        <dbReference type="EMBL" id="GMT02265.1"/>
    </source>
</evidence>
<protein>
    <submittedName>
        <fullName evidence="2">Uncharacterized protein</fullName>
    </submittedName>
</protein>
<sequence length="173" mass="19906">QAHNMYKSLPEVKEVIESICAEAAKANTSSVAPSCQPQTSSSYQEIRTRKDEPNRKKERDDRHRHSTTLGQPSFRRSPIRKTRQNEPNRQKEREEVFSAIDRLQQSPTPIGQKWMDTDMLYDSPTLGQKWFAGIPSQYSIEERPLRPGQRGNNREVPISQNNELGRVIFQAGN</sequence>
<feature type="non-terminal residue" evidence="2">
    <location>
        <position position="1"/>
    </location>
</feature>
<feature type="region of interest" description="Disordered" evidence="1">
    <location>
        <begin position="25"/>
        <end position="94"/>
    </location>
</feature>
<dbReference type="EMBL" id="BTSX01000005">
    <property type="protein sequence ID" value="GMT02265.1"/>
    <property type="molecule type" value="Genomic_DNA"/>
</dbReference>
<keyword evidence="3" id="KW-1185">Reference proteome</keyword>
<feature type="compositionally biased region" description="Basic and acidic residues" evidence="1">
    <location>
        <begin position="83"/>
        <end position="94"/>
    </location>
</feature>
<feature type="non-terminal residue" evidence="2">
    <location>
        <position position="173"/>
    </location>
</feature>
<comment type="caution">
    <text evidence="2">The sequence shown here is derived from an EMBL/GenBank/DDBJ whole genome shotgun (WGS) entry which is preliminary data.</text>
</comment>
<gene>
    <name evidence="2" type="ORF">PENTCL1PPCAC_24439</name>
</gene>